<feature type="non-terminal residue" evidence="2">
    <location>
        <position position="62"/>
    </location>
</feature>
<organism evidence="2 3">
    <name type="scientific">Prorocentrum cordatum</name>
    <dbReference type="NCBI Taxonomy" id="2364126"/>
    <lineage>
        <taxon>Eukaryota</taxon>
        <taxon>Sar</taxon>
        <taxon>Alveolata</taxon>
        <taxon>Dinophyceae</taxon>
        <taxon>Prorocentrales</taxon>
        <taxon>Prorocentraceae</taxon>
        <taxon>Prorocentrum</taxon>
    </lineage>
</organism>
<gene>
    <name evidence="2" type="ORF">PCOR1329_LOCUS229</name>
</gene>
<evidence type="ECO:0000256" key="1">
    <source>
        <dbReference type="SAM" id="MobiDB-lite"/>
    </source>
</evidence>
<evidence type="ECO:0000313" key="2">
    <source>
        <dbReference type="EMBL" id="CAK0788293.1"/>
    </source>
</evidence>
<dbReference type="Proteomes" id="UP001189429">
    <property type="component" value="Unassembled WGS sequence"/>
</dbReference>
<protein>
    <submittedName>
        <fullName evidence="2">Uncharacterized protein</fullName>
    </submittedName>
</protein>
<keyword evidence="3" id="KW-1185">Reference proteome</keyword>
<dbReference type="EMBL" id="CAUYUJ010000027">
    <property type="protein sequence ID" value="CAK0788293.1"/>
    <property type="molecule type" value="Genomic_DNA"/>
</dbReference>
<proteinExistence type="predicted"/>
<reference evidence="2" key="1">
    <citation type="submission" date="2023-10" db="EMBL/GenBank/DDBJ databases">
        <authorList>
            <person name="Chen Y."/>
            <person name="Shah S."/>
            <person name="Dougan E. K."/>
            <person name="Thang M."/>
            <person name="Chan C."/>
        </authorList>
    </citation>
    <scope>NUCLEOTIDE SEQUENCE [LARGE SCALE GENOMIC DNA]</scope>
</reference>
<feature type="region of interest" description="Disordered" evidence="1">
    <location>
        <begin position="1"/>
        <end position="22"/>
    </location>
</feature>
<sequence length="62" mass="6302">MAAVQLSHAERPSHEQAAPAPDRLAAVDSMRDELRAVSCALFGAGGLRLHPGEAAEPLGGAA</sequence>
<name>A0ABN9P6K8_9DINO</name>
<comment type="caution">
    <text evidence="2">The sequence shown here is derived from an EMBL/GenBank/DDBJ whole genome shotgun (WGS) entry which is preliminary data.</text>
</comment>
<evidence type="ECO:0000313" key="3">
    <source>
        <dbReference type="Proteomes" id="UP001189429"/>
    </source>
</evidence>
<accession>A0ABN9P6K8</accession>